<dbReference type="SUPFAM" id="SSF55073">
    <property type="entry name" value="Nucleotide cyclase"/>
    <property type="match status" value="1"/>
</dbReference>
<keyword evidence="1" id="KW-0472">Membrane</keyword>
<feature type="transmembrane region" description="Helical" evidence="1">
    <location>
        <begin position="221"/>
        <end position="240"/>
    </location>
</feature>
<feature type="transmembrane region" description="Helical" evidence="1">
    <location>
        <begin position="102"/>
        <end position="121"/>
    </location>
</feature>
<dbReference type="Gene3D" id="3.30.70.270">
    <property type="match status" value="1"/>
</dbReference>
<dbReference type="PROSITE" id="PS50887">
    <property type="entry name" value="GGDEF"/>
    <property type="match status" value="1"/>
</dbReference>
<dbReference type="PANTHER" id="PTHR45138">
    <property type="entry name" value="REGULATORY COMPONENTS OF SENSORY TRANSDUCTION SYSTEM"/>
    <property type="match status" value="1"/>
</dbReference>
<dbReference type="Gene3D" id="1.10.1760.20">
    <property type="match status" value="1"/>
</dbReference>
<dbReference type="NCBIfam" id="TIGR00254">
    <property type="entry name" value="GGDEF"/>
    <property type="match status" value="1"/>
</dbReference>
<dbReference type="InterPro" id="IPR000160">
    <property type="entry name" value="GGDEF_dom"/>
</dbReference>
<feature type="domain" description="GGDEF" evidence="2">
    <location>
        <begin position="329"/>
        <end position="458"/>
    </location>
</feature>
<feature type="transmembrane region" description="Helical" evidence="1">
    <location>
        <begin position="133"/>
        <end position="155"/>
    </location>
</feature>
<sequence>MRKKQQKWKPRSDRYLFTTLLAIEFLMSFTFLGYIHIEPISITIAYIPILIAGCFLGTGQATAMGLFFGLSSMYKASAYYVMPLDKVFSPFLSGDPLGSLLLSVGTRALFGWLVGVLFVLAKKLRHPRIAVGVVSALSPKLHSILVYSAMGFLFPELGYNFAYAFHADVSDLLLSLLCLLVVEGVWSLRQREGIKNFNAYLDQAGEVGNAKREKARIRGSWILLLFCILCAVVATTFYFAQRMSYMLGVHGLSLSSEVKQDLFHLQLQSLFATLALNFLLAVCLLVVYRYLSYREYIGQLDAVTGVMGRKMFNRYCENHLKSREVMASGVGWFLFVDVDYFKSINDTLGHPAGDFVLKRVAQSLSSIFSTDGGIGRMGGDEFAVLLASPMLKTELSQKLDAFLSEISAVLAAPEKVTCSIGACRFAYPQEMQTLYSETDRLLYAAKRNGRACYIMGTLDGSGLQLLDD</sequence>
<dbReference type="InterPro" id="IPR043128">
    <property type="entry name" value="Rev_trsase/Diguanyl_cyclase"/>
</dbReference>
<dbReference type="InterPro" id="IPR029787">
    <property type="entry name" value="Nucleotide_cyclase"/>
</dbReference>
<keyword evidence="1" id="KW-0812">Transmembrane</keyword>
<name>A0A9D0ZKG2_9FIRM</name>
<dbReference type="SMART" id="SM00267">
    <property type="entry name" value="GGDEF"/>
    <property type="match status" value="1"/>
</dbReference>
<evidence type="ECO:0000313" key="3">
    <source>
        <dbReference type="EMBL" id="HIQ81812.1"/>
    </source>
</evidence>
<protein>
    <submittedName>
        <fullName evidence="3">Diguanylate cyclase</fullName>
    </submittedName>
</protein>
<keyword evidence="1" id="KW-1133">Transmembrane helix</keyword>
<dbReference type="AlphaFoldDB" id="A0A9D0ZKG2"/>
<dbReference type="InterPro" id="IPR050469">
    <property type="entry name" value="Diguanylate_Cyclase"/>
</dbReference>
<organism evidence="3 4">
    <name type="scientific">Candidatus Pullichristensenella stercorigallinarum</name>
    <dbReference type="NCBI Taxonomy" id="2840909"/>
    <lineage>
        <taxon>Bacteria</taxon>
        <taxon>Bacillati</taxon>
        <taxon>Bacillota</taxon>
        <taxon>Clostridia</taxon>
        <taxon>Candidatus Pullichristensenella</taxon>
    </lineage>
</organism>
<dbReference type="PANTHER" id="PTHR45138:SF9">
    <property type="entry name" value="DIGUANYLATE CYCLASE DGCM-RELATED"/>
    <property type="match status" value="1"/>
</dbReference>
<gene>
    <name evidence="3" type="ORF">IAA52_01780</name>
</gene>
<feature type="transmembrane region" description="Helical" evidence="1">
    <location>
        <begin position="15"/>
        <end position="34"/>
    </location>
</feature>
<dbReference type="GO" id="GO:0052621">
    <property type="term" value="F:diguanylate cyclase activity"/>
    <property type="evidence" value="ECO:0007669"/>
    <property type="project" value="TreeGrafter"/>
</dbReference>
<feature type="transmembrane region" description="Helical" evidence="1">
    <location>
        <begin position="161"/>
        <end position="182"/>
    </location>
</feature>
<evidence type="ECO:0000256" key="1">
    <source>
        <dbReference type="SAM" id="Phobius"/>
    </source>
</evidence>
<feature type="transmembrane region" description="Helical" evidence="1">
    <location>
        <begin position="40"/>
        <end position="58"/>
    </location>
</feature>
<reference evidence="3" key="2">
    <citation type="journal article" date="2021" name="PeerJ">
        <title>Extensive microbial diversity within the chicken gut microbiome revealed by metagenomics and culture.</title>
        <authorList>
            <person name="Gilroy R."/>
            <person name="Ravi A."/>
            <person name="Getino M."/>
            <person name="Pursley I."/>
            <person name="Horton D.L."/>
            <person name="Alikhan N.F."/>
            <person name="Baker D."/>
            <person name="Gharbi K."/>
            <person name="Hall N."/>
            <person name="Watson M."/>
            <person name="Adriaenssens E.M."/>
            <person name="Foster-Nyarko E."/>
            <person name="Jarju S."/>
            <person name="Secka A."/>
            <person name="Antonio M."/>
            <person name="Oren A."/>
            <person name="Chaudhuri R.R."/>
            <person name="La Ragione R."/>
            <person name="Hildebrand F."/>
            <person name="Pallen M.J."/>
        </authorList>
    </citation>
    <scope>NUCLEOTIDE SEQUENCE</scope>
    <source>
        <strain evidence="3">ChiSjej6B24-2974</strain>
    </source>
</reference>
<comment type="caution">
    <text evidence="3">The sequence shown here is derived from an EMBL/GenBank/DDBJ whole genome shotgun (WGS) entry which is preliminary data.</text>
</comment>
<accession>A0A9D0ZKG2</accession>
<evidence type="ECO:0000259" key="2">
    <source>
        <dbReference type="PROSITE" id="PS50887"/>
    </source>
</evidence>
<reference evidence="3" key="1">
    <citation type="submission" date="2020-10" db="EMBL/GenBank/DDBJ databases">
        <authorList>
            <person name="Gilroy R."/>
        </authorList>
    </citation>
    <scope>NUCLEOTIDE SEQUENCE</scope>
    <source>
        <strain evidence="3">ChiSjej6B24-2974</strain>
    </source>
</reference>
<proteinExistence type="predicted"/>
<feature type="transmembrane region" description="Helical" evidence="1">
    <location>
        <begin position="270"/>
        <end position="291"/>
    </location>
</feature>
<dbReference type="Proteomes" id="UP000824260">
    <property type="component" value="Unassembled WGS sequence"/>
</dbReference>
<dbReference type="Pfam" id="PF00990">
    <property type="entry name" value="GGDEF"/>
    <property type="match status" value="1"/>
</dbReference>
<evidence type="ECO:0000313" key="4">
    <source>
        <dbReference type="Proteomes" id="UP000824260"/>
    </source>
</evidence>
<dbReference type="CDD" id="cd01949">
    <property type="entry name" value="GGDEF"/>
    <property type="match status" value="1"/>
</dbReference>
<dbReference type="EMBL" id="DVFZ01000019">
    <property type="protein sequence ID" value="HIQ81812.1"/>
    <property type="molecule type" value="Genomic_DNA"/>
</dbReference>